<reference evidence="4" key="2">
    <citation type="journal article" date="2005" name="Nature">
        <title>The map-based sequence of the rice genome.</title>
        <authorList>
            <consortium name="International rice genome sequencing project (IRGSP)"/>
            <person name="Matsumoto T."/>
            <person name="Wu J."/>
            <person name="Kanamori H."/>
            <person name="Katayose Y."/>
            <person name="Fujisawa M."/>
            <person name="Namiki N."/>
            <person name="Mizuno H."/>
            <person name="Yamamoto K."/>
            <person name="Antonio B.A."/>
            <person name="Baba T."/>
            <person name="Sakata K."/>
            <person name="Nagamura Y."/>
            <person name="Aoki H."/>
            <person name="Arikawa K."/>
            <person name="Arita K."/>
            <person name="Bito T."/>
            <person name="Chiden Y."/>
            <person name="Fujitsuka N."/>
            <person name="Fukunaka R."/>
            <person name="Hamada M."/>
            <person name="Harada C."/>
            <person name="Hayashi A."/>
            <person name="Hijishita S."/>
            <person name="Honda M."/>
            <person name="Hosokawa S."/>
            <person name="Ichikawa Y."/>
            <person name="Idonuma A."/>
            <person name="Iijima M."/>
            <person name="Ikeda M."/>
            <person name="Ikeno M."/>
            <person name="Ito K."/>
            <person name="Ito S."/>
            <person name="Ito T."/>
            <person name="Ito Y."/>
            <person name="Ito Y."/>
            <person name="Iwabuchi A."/>
            <person name="Kamiya K."/>
            <person name="Karasawa W."/>
            <person name="Kurita K."/>
            <person name="Katagiri S."/>
            <person name="Kikuta A."/>
            <person name="Kobayashi H."/>
            <person name="Kobayashi N."/>
            <person name="Machita K."/>
            <person name="Maehara T."/>
            <person name="Masukawa M."/>
            <person name="Mizubayashi T."/>
            <person name="Mukai Y."/>
            <person name="Nagasaki H."/>
            <person name="Nagata Y."/>
            <person name="Naito S."/>
            <person name="Nakashima M."/>
            <person name="Nakama Y."/>
            <person name="Nakamichi Y."/>
            <person name="Nakamura M."/>
            <person name="Meguro A."/>
            <person name="Negishi M."/>
            <person name="Ohta I."/>
            <person name="Ohta T."/>
            <person name="Okamoto M."/>
            <person name="Ono N."/>
            <person name="Saji S."/>
            <person name="Sakaguchi M."/>
            <person name="Sakai K."/>
            <person name="Shibata M."/>
            <person name="Shimokawa T."/>
            <person name="Song J."/>
            <person name="Takazaki Y."/>
            <person name="Terasawa K."/>
            <person name="Tsugane M."/>
            <person name="Tsuji K."/>
            <person name="Ueda S."/>
            <person name="Waki K."/>
            <person name="Yamagata H."/>
            <person name="Yamamoto M."/>
            <person name="Yamamoto S."/>
            <person name="Yamane H."/>
            <person name="Yoshiki S."/>
            <person name="Yoshihara R."/>
            <person name="Yukawa K."/>
            <person name="Zhong H."/>
            <person name="Yano M."/>
            <person name="Yuan Q."/>
            <person name="Ouyang S."/>
            <person name="Liu J."/>
            <person name="Jones K.M."/>
            <person name="Gansberger K."/>
            <person name="Moffat K."/>
            <person name="Hill J."/>
            <person name="Bera J."/>
            <person name="Fadrosh D."/>
            <person name="Jin S."/>
            <person name="Johri S."/>
            <person name="Kim M."/>
            <person name="Overton L."/>
            <person name="Reardon M."/>
            <person name="Tsitrin T."/>
            <person name="Vuong H."/>
            <person name="Weaver B."/>
            <person name="Ciecko A."/>
            <person name="Tallon L."/>
            <person name="Jackson J."/>
            <person name="Pai G."/>
            <person name="Aken S.V."/>
            <person name="Utterback T."/>
            <person name="Reidmuller S."/>
            <person name="Feldblyum T."/>
            <person name="Hsiao J."/>
            <person name="Zismann V."/>
            <person name="Iobst S."/>
            <person name="de Vazeille A.R."/>
            <person name="Buell C.R."/>
            <person name="Ying K."/>
            <person name="Li Y."/>
            <person name="Lu T."/>
            <person name="Huang Y."/>
            <person name="Zhao Q."/>
            <person name="Feng Q."/>
            <person name="Zhang L."/>
            <person name="Zhu J."/>
            <person name="Weng Q."/>
            <person name="Mu J."/>
            <person name="Lu Y."/>
            <person name="Fan D."/>
            <person name="Liu Y."/>
            <person name="Guan J."/>
            <person name="Zhang Y."/>
            <person name="Yu S."/>
            <person name="Liu X."/>
            <person name="Zhang Y."/>
            <person name="Hong G."/>
            <person name="Han B."/>
            <person name="Choisne N."/>
            <person name="Demange N."/>
            <person name="Orjeda G."/>
            <person name="Samain S."/>
            <person name="Cattolico L."/>
            <person name="Pelletier E."/>
            <person name="Couloux A."/>
            <person name="Segurens B."/>
            <person name="Wincker P."/>
            <person name="D'Hont A."/>
            <person name="Scarpelli C."/>
            <person name="Weissenbach J."/>
            <person name="Salanoubat M."/>
            <person name="Quetier F."/>
            <person name="Yu Y."/>
            <person name="Kim H.R."/>
            <person name="Rambo T."/>
            <person name="Currie J."/>
            <person name="Collura K."/>
            <person name="Luo M."/>
            <person name="Yang T."/>
            <person name="Ammiraju J.S.S."/>
            <person name="Engler F."/>
            <person name="Soderlund C."/>
            <person name="Wing R.A."/>
            <person name="Palmer L.E."/>
            <person name="de la Bastide M."/>
            <person name="Spiegel L."/>
            <person name="Nascimento L."/>
            <person name="Zutavern T."/>
            <person name="O'Shaughnessy A."/>
            <person name="Dike S."/>
            <person name="Dedhia N."/>
            <person name="Preston R."/>
            <person name="Balija V."/>
            <person name="McCombie W.R."/>
            <person name="Chow T."/>
            <person name="Chen H."/>
            <person name="Chung M."/>
            <person name="Chen C."/>
            <person name="Shaw J."/>
            <person name="Wu H."/>
            <person name="Hsiao K."/>
            <person name="Chao Y."/>
            <person name="Chu M."/>
            <person name="Cheng C."/>
            <person name="Hour A."/>
            <person name="Lee P."/>
            <person name="Lin S."/>
            <person name="Lin Y."/>
            <person name="Liou J."/>
            <person name="Liu S."/>
            <person name="Hsing Y."/>
            <person name="Raghuvanshi S."/>
            <person name="Mohanty A."/>
            <person name="Bharti A.K."/>
            <person name="Gaur A."/>
            <person name="Gupta V."/>
            <person name="Kumar D."/>
            <person name="Ravi V."/>
            <person name="Vij S."/>
            <person name="Kapur A."/>
            <person name="Khurana P."/>
            <person name="Khurana P."/>
            <person name="Khurana J.P."/>
            <person name="Tyagi A.K."/>
            <person name="Gaikwad K."/>
            <person name="Singh A."/>
            <person name="Dalal V."/>
            <person name="Srivastava S."/>
            <person name="Dixit A."/>
            <person name="Pal A.K."/>
            <person name="Ghazi I.A."/>
            <person name="Yadav M."/>
            <person name="Pandit A."/>
            <person name="Bhargava A."/>
            <person name="Sureshbabu K."/>
            <person name="Batra K."/>
            <person name="Sharma T.R."/>
            <person name="Mohapatra T."/>
            <person name="Singh N.K."/>
            <person name="Messing J."/>
            <person name="Nelson A.B."/>
            <person name="Fuks G."/>
            <person name="Kavchok S."/>
            <person name="Keizer G."/>
            <person name="Linton E."/>
            <person name="Llaca V."/>
            <person name="Song R."/>
            <person name="Tanyolac B."/>
            <person name="Young S."/>
            <person name="Ho-Il K."/>
            <person name="Hahn J.H."/>
            <person name="Sangsakoo G."/>
            <person name="Vanavichit A."/>
            <person name="de Mattos Luiz.A.T."/>
            <person name="Zimmer P.D."/>
            <person name="Malone G."/>
            <person name="Dellagostin O."/>
            <person name="de Oliveira A.C."/>
            <person name="Bevan M."/>
            <person name="Bancroft I."/>
            <person name="Minx P."/>
            <person name="Cordum H."/>
            <person name="Wilson R."/>
            <person name="Cheng Z."/>
            <person name="Jin W."/>
            <person name="Jiang J."/>
            <person name="Leong S.A."/>
            <person name="Iwama H."/>
            <person name="Gojobori T."/>
            <person name="Itoh T."/>
            <person name="Niimura Y."/>
            <person name="Fujii Y."/>
            <person name="Habara T."/>
            <person name="Sakai H."/>
            <person name="Sato Y."/>
            <person name="Wilson G."/>
            <person name="Kumar K."/>
            <person name="McCouch S."/>
            <person name="Juretic N."/>
            <person name="Hoen D."/>
            <person name="Wright S."/>
            <person name="Bruskiewich R."/>
            <person name="Bureau T."/>
            <person name="Miyao A."/>
            <person name="Hirochika H."/>
            <person name="Nishikawa T."/>
            <person name="Kadowaki K."/>
            <person name="Sugiura M."/>
            <person name="Burr B."/>
            <person name="Sasaki T."/>
        </authorList>
    </citation>
    <scope>NUCLEOTIDE SEQUENCE [LARGE SCALE GENOMIC DNA]</scope>
    <source>
        <strain evidence="4">cv. Nipponbare</strain>
    </source>
</reference>
<feature type="region of interest" description="Disordered" evidence="1">
    <location>
        <begin position="73"/>
        <end position="117"/>
    </location>
</feature>
<organism evidence="2">
    <name type="scientific">Oryza sativa subsp. japonica</name>
    <name type="common">Rice</name>
    <dbReference type="NCBI Taxonomy" id="39947"/>
    <lineage>
        <taxon>Eukaryota</taxon>
        <taxon>Viridiplantae</taxon>
        <taxon>Streptophyta</taxon>
        <taxon>Embryophyta</taxon>
        <taxon>Tracheophyta</taxon>
        <taxon>Spermatophyta</taxon>
        <taxon>Magnoliopsida</taxon>
        <taxon>Liliopsida</taxon>
        <taxon>Poales</taxon>
        <taxon>Poaceae</taxon>
        <taxon>BOP clade</taxon>
        <taxon>Oryzoideae</taxon>
        <taxon>Oryzeae</taxon>
        <taxon>Oryzinae</taxon>
        <taxon>Oryza</taxon>
        <taxon>Oryza sativa</taxon>
    </lineage>
</organism>
<proteinExistence type="predicted"/>
<dbReference type="AlphaFoldDB" id="Q5QMP8"/>
<dbReference type="EMBL" id="AP003223">
    <property type="protein sequence ID" value="BAD73310.1"/>
    <property type="molecule type" value="Genomic_DNA"/>
</dbReference>
<reference evidence="4" key="3">
    <citation type="journal article" date="2008" name="Nucleic Acids Res.">
        <title>The rice annotation project database (RAP-DB): 2008 update.</title>
        <authorList>
            <consortium name="The rice annotation project (RAP)"/>
        </authorList>
    </citation>
    <scope>GENOME REANNOTATION</scope>
    <source>
        <strain evidence="4">cv. Nipponbare</strain>
    </source>
</reference>
<dbReference type="Proteomes" id="UP000817658">
    <property type="component" value="Chromosome 1"/>
</dbReference>
<evidence type="ECO:0000313" key="4">
    <source>
        <dbReference type="Proteomes" id="UP000000763"/>
    </source>
</evidence>
<reference evidence="2" key="1">
    <citation type="journal article" date="2002" name="Nature">
        <title>The genome sequence and structure of rice chromosome 1.</title>
        <authorList>
            <person name="Sasaki T."/>
            <person name="Matsumoto T."/>
            <person name="Yamamoto K."/>
            <person name="Sakata K."/>
            <person name="Baba T."/>
            <person name="Katayose Y."/>
            <person name="Wu J."/>
            <person name="Niimura Y."/>
            <person name="Cheng Z."/>
            <person name="Nagamura Y."/>
            <person name="Antonio B.A."/>
            <person name="Kanamori H."/>
            <person name="Hosokawa S."/>
            <person name="Masukawa M."/>
            <person name="Arikawa K."/>
            <person name="Chiden Y."/>
            <person name="Hayashi M."/>
            <person name="Okamoto M."/>
            <person name="Ando T."/>
            <person name="Aoki H."/>
            <person name="Arita K."/>
            <person name="Hamada M."/>
            <person name="Harada C."/>
            <person name="Hijishita S."/>
            <person name="Honda M."/>
            <person name="Ichikawa Y."/>
            <person name="Idonuma A."/>
            <person name="Iijima M."/>
            <person name="Ikeda M."/>
            <person name="Ikeno M."/>
            <person name="Itoh S."/>
            <person name="Itoh T."/>
            <person name="Itoh Y."/>
            <person name="Itoh Y."/>
            <person name="Iwabuchi A."/>
            <person name="Kamiya K."/>
            <person name="Karasawa W."/>
            <person name="Katagiri S."/>
            <person name="Kikuta A."/>
            <person name="Kobayashi N."/>
            <person name="Kono I."/>
            <person name="Machita K."/>
            <person name="Maehara T."/>
            <person name="Mizuno H."/>
            <person name="Mizubayashi T."/>
            <person name="Mukai Y."/>
            <person name="Nagasaki H."/>
            <person name="Nakashima M."/>
            <person name="Nakama Y."/>
            <person name="Nakamichi Y."/>
            <person name="Nakamura M."/>
            <person name="Namiki N."/>
            <person name="Negishi M."/>
            <person name="Ohta I."/>
            <person name="Ono N."/>
            <person name="Saji S."/>
            <person name="Sakai K."/>
            <person name="Shibata M."/>
            <person name="Shimokawa T."/>
            <person name="Shomura A."/>
            <person name="Song J."/>
            <person name="Takazaki Y."/>
            <person name="Terasawa K."/>
            <person name="Tsuji K."/>
            <person name="Waki K."/>
            <person name="Yamagata H."/>
            <person name="Yamane H."/>
            <person name="Yoshiki S."/>
            <person name="Yoshihara R."/>
            <person name="Yukawa K."/>
            <person name="Zhong H."/>
            <person name="Iwama H."/>
            <person name="Endo T."/>
            <person name="Ito H."/>
            <person name="Hahn J.H."/>
            <person name="Kim H.I."/>
            <person name="Eun M.Y."/>
            <person name="Yano M."/>
            <person name="Jiang J."/>
            <person name="Gojobori T."/>
        </authorList>
    </citation>
    <scope>NUCLEOTIDE SEQUENCE</scope>
</reference>
<evidence type="ECO:0000313" key="3">
    <source>
        <dbReference type="EMBL" id="BAD73363.1"/>
    </source>
</evidence>
<evidence type="ECO:0000256" key="1">
    <source>
        <dbReference type="SAM" id="MobiDB-lite"/>
    </source>
</evidence>
<protein>
    <submittedName>
        <fullName evidence="2">Uncharacterized protein</fullName>
    </submittedName>
</protein>
<name>Q5QMP8_ORYSJ</name>
<accession>Q5QMP8</accession>
<feature type="compositionally biased region" description="Basic and acidic residues" evidence="1">
    <location>
        <begin position="85"/>
        <end position="99"/>
    </location>
</feature>
<sequence>MALWSTCRPLTCHPVPPRLIPNPSWNTRLGGHVLVAEDAFRRSSATPLRRARKMKRTVAGGYEITCREQRGLGGLLRGDSAPNNADKRAAHAVRSRDGIQNEVEMAAGRGELVEHDG</sequence>
<dbReference type="EMBL" id="AP003264">
    <property type="protein sequence ID" value="BAD73363.1"/>
    <property type="molecule type" value="Genomic_DNA"/>
</dbReference>
<gene>
    <name evidence="2" type="ORF">P0007F06.28</name>
    <name evidence="3" type="ORF">P0485G01.18</name>
</gene>
<evidence type="ECO:0000313" key="2">
    <source>
        <dbReference type="EMBL" id="BAD73310.1"/>
    </source>
</evidence>
<dbReference type="Proteomes" id="UP000000763">
    <property type="component" value="Chromosome 1"/>
</dbReference>